<dbReference type="EMBL" id="CM001377">
    <property type="protein sequence ID" value="EHM09855.1"/>
    <property type="molecule type" value="Genomic_DNA"/>
</dbReference>
<organism evidence="6 7">
    <name type="scientific">Thermanaerovibrio velox DSM 12556</name>
    <dbReference type="NCBI Taxonomy" id="926567"/>
    <lineage>
        <taxon>Bacteria</taxon>
        <taxon>Thermotogati</taxon>
        <taxon>Synergistota</taxon>
        <taxon>Synergistia</taxon>
        <taxon>Synergistales</taxon>
        <taxon>Synergistaceae</taxon>
        <taxon>Thermanaerovibrio</taxon>
    </lineage>
</organism>
<reference evidence="6 7" key="1">
    <citation type="submission" date="2011-10" db="EMBL/GenBank/DDBJ databases">
        <title>The Noncontiguous Finished genome of Thermanaerovibrio velox DSM 12556.</title>
        <authorList>
            <consortium name="US DOE Joint Genome Institute (JGI-PGF)"/>
            <person name="Lucas S."/>
            <person name="Copeland A."/>
            <person name="Lapidus A."/>
            <person name="Glavina del Rio T."/>
            <person name="Dalin E."/>
            <person name="Tice H."/>
            <person name="Bruce D."/>
            <person name="Goodwin L."/>
            <person name="Pitluck S."/>
            <person name="Peters L."/>
            <person name="Mikhailova N."/>
            <person name="Teshima H."/>
            <person name="Kyrpides N."/>
            <person name="Mavromatis K."/>
            <person name="Ivanova N."/>
            <person name="Markowitz V."/>
            <person name="Cheng J.-F."/>
            <person name="Hugenholtz P."/>
            <person name="Woyke T."/>
            <person name="Wu D."/>
            <person name="Spring S."/>
            <person name="Brambilla E.-M."/>
            <person name="Klenk H.-P."/>
            <person name="Eisen J.A."/>
        </authorList>
    </citation>
    <scope>NUCLEOTIDE SEQUENCE [LARGE SCALE GENOMIC DNA]</scope>
    <source>
        <strain evidence="6 7">DSM 12556</strain>
    </source>
</reference>
<dbReference type="SMART" id="SM00226">
    <property type="entry name" value="LMWPc"/>
    <property type="match status" value="1"/>
</dbReference>
<name>H0UR99_9BACT</name>
<feature type="domain" description="Phosphotyrosine protein phosphatase I" evidence="5">
    <location>
        <begin position="2"/>
        <end position="144"/>
    </location>
</feature>
<keyword evidence="3" id="KW-0904">Protein phosphatase</keyword>
<accession>H0UR99</accession>
<feature type="active site" evidence="4">
    <location>
        <position position="14"/>
    </location>
</feature>
<evidence type="ECO:0000256" key="2">
    <source>
        <dbReference type="ARBA" id="ARBA00022801"/>
    </source>
</evidence>
<dbReference type="PRINTS" id="PR00719">
    <property type="entry name" value="LMWPTPASE"/>
</dbReference>
<protein>
    <submittedName>
        <fullName evidence="6">Protein-tyrosine-phosphatase</fullName>
    </submittedName>
</protein>
<dbReference type="GO" id="GO:0004725">
    <property type="term" value="F:protein tyrosine phosphatase activity"/>
    <property type="evidence" value="ECO:0007669"/>
    <property type="project" value="InterPro"/>
</dbReference>
<dbReference type="Proteomes" id="UP000005730">
    <property type="component" value="Chromosome"/>
</dbReference>
<dbReference type="Gene3D" id="3.40.50.2300">
    <property type="match status" value="1"/>
</dbReference>
<comment type="similarity">
    <text evidence="1">Belongs to the low molecular weight phosphotyrosine protein phosphatase family.</text>
</comment>
<dbReference type="Pfam" id="PF01451">
    <property type="entry name" value="LMWPc"/>
    <property type="match status" value="1"/>
</dbReference>
<feature type="active site" description="Nucleophile" evidence="4">
    <location>
        <position position="8"/>
    </location>
</feature>
<gene>
    <name evidence="6" type="ORF">TheveDRAFT_0698</name>
</gene>
<keyword evidence="7" id="KW-1185">Reference proteome</keyword>
<dbReference type="OrthoDB" id="9784339at2"/>
<dbReference type="InterPro" id="IPR050438">
    <property type="entry name" value="LMW_PTPase"/>
</dbReference>
<evidence type="ECO:0000256" key="4">
    <source>
        <dbReference type="PIRSR" id="PIRSR617867-1"/>
    </source>
</evidence>
<dbReference type="PANTHER" id="PTHR11717:SF31">
    <property type="entry name" value="LOW MOLECULAR WEIGHT PROTEIN-TYROSINE-PHOSPHATASE ETP-RELATED"/>
    <property type="match status" value="1"/>
</dbReference>
<dbReference type="eggNOG" id="COG0394">
    <property type="taxonomic scope" value="Bacteria"/>
</dbReference>
<evidence type="ECO:0000256" key="1">
    <source>
        <dbReference type="ARBA" id="ARBA00011063"/>
    </source>
</evidence>
<evidence type="ECO:0000256" key="3">
    <source>
        <dbReference type="ARBA" id="ARBA00022912"/>
    </source>
</evidence>
<dbReference type="STRING" id="926567.TheveDRAFT_0698"/>
<evidence type="ECO:0000259" key="5">
    <source>
        <dbReference type="SMART" id="SM00226"/>
    </source>
</evidence>
<sequence length="152" mass="16336">MSRVLFVCTGNTCRSPMAEAFFRAIEGGGVAVRSAGLFTTNGLRASPLAVDAAREFGVDLSGHRSTPLRPESLSMDTLVVCMSRSHVEVLLKSGCGEMCGLVSLFGDLVGHPGVEVPDPFGFGMEEYRKVAALLWDWSTLLSLRRPWEGLGT</sequence>
<keyword evidence="2" id="KW-0378">Hydrolase</keyword>
<feature type="active site" description="Proton donor" evidence="4">
    <location>
        <position position="118"/>
    </location>
</feature>
<evidence type="ECO:0000313" key="7">
    <source>
        <dbReference type="Proteomes" id="UP000005730"/>
    </source>
</evidence>
<dbReference type="AlphaFoldDB" id="H0UR99"/>
<dbReference type="RefSeq" id="WP_006583349.1">
    <property type="nucleotide sequence ID" value="NZ_CM001377.1"/>
</dbReference>
<dbReference type="InterPro" id="IPR017867">
    <property type="entry name" value="Tyr_phospatase_low_mol_wt"/>
</dbReference>
<dbReference type="InterPro" id="IPR036196">
    <property type="entry name" value="Ptyr_pPase_sf"/>
</dbReference>
<dbReference type="InterPro" id="IPR023485">
    <property type="entry name" value="Ptyr_pPase"/>
</dbReference>
<proteinExistence type="inferred from homology"/>
<dbReference type="PANTHER" id="PTHR11717">
    <property type="entry name" value="LOW MOLECULAR WEIGHT PROTEIN TYROSINE PHOSPHATASE"/>
    <property type="match status" value="1"/>
</dbReference>
<dbReference type="HOGENOM" id="CLU_071415_1_2_0"/>
<dbReference type="SUPFAM" id="SSF52788">
    <property type="entry name" value="Phosphotyrosine protein phosphatases I"/>
    <property type="match status" value="1"/>
</dbReference>
<evidence type="ECO:0000313" key="6">
    <source>
        <dbReference type="EMBL" id="EHM09855.1"/>
    </source>
</evidence>